<gene>
    <name evidence="1" type="ORF">C7380_108143</name>
</gene>
<sequence>MNQVNSTFEDDSIPRGLGLPTVRDFILLNEGKMQIYSNNSILSISGKNITFENINFNMPGTIISLNIKSDSSHIYDIVT</sequence>
<keyword evidence="2" id="KW-1185">Reference proteome</keyword>
<dbReference type="Proteomes" id="UP000245921">
    <property type="component" value="Unassembled WGS sequence"/>
</dbReference>
<accession>A0AA45HIN4</accession>
<evidence type="ECO:0000313" key="2">
    <source>
        <dbReference type="Proteomes" id="UP000245921"/>
    </source>
</evidence>
<protein>
    <submittedName>
        <fullName evidence="1">Uncharacterized protein</fullName>
    </submittedName>
</protein>
<proteinExistence type="predicted"/>
<name>A0AA45HIN4_9BACT</name>
<dbReference type="RefSeq" id="WP_109604837.1">
    <property type="nucleotide sequence ID" value="NZ_QGGI01000008.1"/>
</dbReference>
<comment type="caution">
    <text evidence="1">The sequence shown here is derived from an EMBL/GenBank/DDBJ whole genome shotgun (WGS) entry which is preliminary data.</text>
</comment>
<dbReference type="AlphaFoldDB" id="A0AA45HIN4"/>
<reference evidence="1 2" key="1">
    <citation type="submission" date="2018-05" db="EMBL/GenBank/DDBJ databases">
        <title>Genomic Encyclopedia of Type Strains, Phase IV (KMG-IV): sequencing the most valuable type-strain genomes for metagenomic binning, comparative biology and taxonomic classification.</title>
        <authorList>
            <person name="Goeker M."/>
        </authorList>
    </citation>
    <scope>NUCLEOTIDE SEQUENCE [LARGE SCALE GENOMIC DNA]</scope>
    <source>
        <strain evidence="1 2">DSM 24906</strain>
    </source>
</reference>
<dbReference type="EMBL" id="QGGI01000008">
    <property type="protein sequence ID" value="PWJ93313.1"/>
    <property type="molecule type" value="Genomic_DNA"/>
</dbReference>
<organism evidence="1 2">
    <name type="scientific">Oceanotoga teriensis</name>
    <dbReference type="NCBI Taxonomy" id="515440"/>
    <lineage>
        <taxon>Bacteria</taxon>
        <taxon>Thermotogati</taxon>
        <taxon>Thermotogota</taxon>
        <taxon>Thermotogae</taxon>
        <taxon>Petrotogales</taxon>
        <taxon>Petrotogaceae</taxon>
        <taxon>Oceanotoga</taxon>
    </lineage>
</organism>
<evidence type="ECO:0000313" key="1">
    <source>
        <dbReference type="EMBL" id="PWJ93313.1"/>
    </source>
</evidence>